<dbReference type="EMBL" id="HACG01027181">
    <property type="protein sequence ID" value="CEK74046.1"/>
    <property type="molecule type" value="Transcribed_RNA"/>
</dbReference>
<name>A0A0B7A1S3_9EUPU</name>
<dbReference type="AlphaFoldDB" id="A0A0B7A1S3"/>
<proteinExistence type="predicted"/>
<gene>
    <name evidence="1" type="primary">ORF89433</name>
</gene>
<evidence type="ECO:0000313" key="1">
    <source>
        <dbReference type="EMBL" id="CEK74046.1"/>
    </source>
</evidence>
<reference evidence="1" key="1">
    <citation type="submission" date="2014-12" db="EMBL/GenBank/DDBJ databases">
        <title>Insight into the proteome of Arion vulgaris.</title>
        <authorList>
            <person name="Aradska J."/>
            <person name="Bulat T."/>
            <person name="Smidak R."/>
            <person name="Sarate P."/>
            <person name="Gangsoo J."/>
            <person name="Sialana F."/>
            <person name="Bilban M."/>
            <person name="Lubec G."/>
        </authorList>
    </citation>
    <scope>NUCLEOTIDE SEQUENCE</scope>
    <source>
        <tissue evidence="1">Skin</tissue>
    </source>
</reference>
<protein>
    <submittedName>
        <fullName evidence="1">Uncharacterized protein</fullName>
    </submittedName>
</protein>
<sequence length="77" mass="8413">MGGSMVKQLRSLPVILKVVDSNPDRVVCNFFHGIPRIVGATEIVLYATLLLDRVSFLLIGTEPYGEPGTMKSIFGSF</sequence>
<accession>A0A0B7A1S3</accession>
<organism evidence="1">
    <name type="scientific">Arion vulgaris</name>
    <dbReference type="NCBI Taxonomy" id="1028688"/>
    <lineage>
        <taxon>Eukaryota</taxon>
        <taxon>Metazoa</taxon>
        <taxon>Spiralia</taxon>
        <taxon>Lophotrochozoa</taxon>
        <taxon>Mollusca</taxon>
        <taxon>Gastropoda</taxon>
        <taxon>Heterobranchia</taxon>
        <taxon>Euthyneura</taxon>
        <taxon>Panpulmonata</taxon>
        <taxon>Eupulmonata</taxon>
        <taxon>Stylommatophora</taxon>
        <taxon>Helicina</taxon>
        <taxon>Arionoidea</taxon>
        <taxon>Arionidae</taxon>
        <taxon>Arion</taxon>
    </lineage>
</organism>